<reference evidence="1" key="1">
    <citation type="submission" date="2013-07" db="EMBL/GenBank/DDBJ databases">
        <title>The genome of an arbuscular mycorrhizal fungus provides insights into the evolution of the oldest plant symbiosis.</title>
        <authorList>
            <consortium name="DOE Joint Genome Institute"/>
            <person name="Tisserant E."/>
            <person name="Malbreil M."/>
            <person name="Kuo A."/>
            <person name="Kohler A."/>
            <person name="Symeonidi A."/>
            <person name="Balestrini R."/>
            <person name="Charron P."/>
            <person name="Duensing N."/>
            <person name="Frei-dit-Frey N."/>
            <person name="Gianinazzi-Pearson V."/>
            <person name="Gilbert B."/>
            <person name="Handa Y."/>
            <person name="Hijri M."/>
            <person name="Kaul R."/>
            <person name="Kawaguchi M."/>
            <person name="Krajinski F."/>
            <person name="Lammers P."/>
            <person name="Lapierre D."/>
            <person name="Masclaux F.G."/>
            <person name="Murat C."/>
            <person name="Morin E."/>
            <person name="Ndikumana S."/>
            <person name="Pagni M."/>
            <person name="Petitpierre D."/>
            <person name="Requena N."/>
            <person name="Rosikiewicz P."/>
            <person name="Riley R."/>
            <person name="Saito K."/>
            <person name="San Clemente H."/>
            <person name="Shapiro H."/>
            <person name="van Tuinen D."/>
            <person name="Becard G."/>
            <person name="Bonfante P."/>
            <person name="Paszkowski U."/>
            <person name="Shachar-Hill Y."/>
            <person name="Young J.P."/>
            <person name="Sanders I.R."/>
            <person name="Henrissat B."/>
            <person name="Rensing S.A."/>
            <person name="Grigoriev I.V."/>
            <person name="Corradi N."/>
            <person name="Roux C."/>
            <person name="Martin F."/>
        </authorList>
    </citation>
    <scope>NUCLEOTIDE SEQUENCE</scope>
    <source>
        <strain evidence="1">DAOM 197198</strain>
    </source>
</reference>
<proteinExistence type="predicted"/>
<gene>
    <name evidence="1" type="ORF">GLOINDRAFT_15515</name>
</gene>
<evidence type="ECO:0000313" key="1">
    <source>
        <dbReference type="EMBL" id="ESA23363.1"/>
    </source>
</evidence>
<name>U9UXS1_RHIID</name>
<sequence>MLSQEQEKVAESRVKNMKIFQGVNTVAIEQVSTQYPLPLGNCSEYLPWEALLNGNHGSRNCSPMVIEVIVNEYERDHFASYVGRDRRDTPKLLWSRFMSDMMSGVFWPLGDTLEEARTRSWTLWVVDEE</sequence>
<dbReference type="HOGENOM" id="CLU_1949935_0_0_1"/>
<dbReference type="EMBL" id="KI274825">
    <property type="protein sequence ID" value="ESA23363.1"/>
    <property type="molecule type" value="Genomic_DNA"/>
</dbReference>
<protein>
    <submittedName>
        <fullName evidence="1">Uncharacterized protein</fullName>
    </submittedName>
</protein>
<accession>U9UXS1</accession>
<organism evidence="1">
    <name type="scientific">Rhizophagus irregularis (strain DAOM 181602 / DAOM 197198 / MUCL 43194)</name>
    <name type="common">Arbuscular mycorrhizal fungus</name>
    <name type="synonym">Glomus intraradices</name>
    <dbReference type="NCBI Taxonomy" id="747089"/>
    <lineage>
        <taxon>Eukaryota</taxon>
        <taxon>Fungi</taxon>
        <taxon>Fungi incertae sedis</taxon>
        <taxon>Mucoromycota</taxon>
        <taxon>Glomeromycotina</taxon>
        <taxon>Glomeromycetes</taxon>
        <taxon>Glomerales</taxon>
        <taxon>Glomeraceae</taxon>
        <taxon>Rhizophagus</taxon>
    </lineage>
</organism>
<dbReference type="AlphaFoldDB" id="U9UXS1"/>